<accession>A0A511Z5X8</accession>
<dbReference type="EMBL" id="BJYL01000015">
    <property type="protein sequence ID" value="GEN82851.1"/>
    <property type="molecule type" value="Genomic_DNA"/>
</dbReference>
<proteinExistence type="predicted"/>
<evidence type="ECO:0000313" key="2">
    <source>
        <dbReference type="Proteomes" id="UP000321901"/>
    </source>
</evidence>
<reference evidence="1 2" key="1">
    <citation type="submission" date="2019-07" db="EMBL/GenBank/DDBJ databases">
        <title>Whole genome shotgun sequence of Sporosarcina luteola NBRC 105378.</title>
        <authorList>
            <person name="Hosoyama A."/>
            <person name="Uohara A."/>
            <person name="Ohji S."/>
            <person name="Ichikawa N."/>
        </authorList>
    </citation>
    <scope>NUCLEOTIDE SEQUENCE [LARGE SCALE GENOMIC DNA]</scope>
    <source>
        <strain evidence="1 2">NBRC 105378</strain>
    </source>
</reference>
<evidence type="ECO:0008006" key="3">
    <source>
        <dbReference type="Google" id="ProtNLM"/>
    </source>
</evidence>
<protein>
    <recommendedName>
        <fullName evidence="3">Endonuclease NucS</fullName>
    </recommendedName>
</protein>
<keyword evidence="2" id="KW-1185">Reference proteome</keyword>
<name>A0A511Z5X8_9BACL</name>
<sequence length="58" mass="6635">MLIVRKQVRNASNGISDLTAIDHEGNIVLIEIKRDRKDIEGRKEAFEFQAIRYAASYA</sequence>
<dbReference type="GO" id="GO:0003676">
    <property type="term" value="F:nucleic acid binding"/>
    <property type="evidence" value="ECO:0007669"/>
    <property type="project" value="InterPro"/>
</dbReference>
<gene>
    <name evidence="1" type="ORF">SLU01_11630</name>
</gene>
<dbReference type="AlphaFoldDB" id="A0A511Z5X8"/>
<dbReference type="Proteomes" id="UP000321901">
    <property type="component" value="Unassembled WGS sequence"/>
</dbReference>
<dbReference type="InterPro" id="IPR011856">
    <property type="entry name" value="tRNA_endonuc-like_dom_sf"/>
</dbReference>
<comment type="caution">
    <text evidence="1">The sequence shown here is derived from an EMBL/GenBank/DDBJ whole genome shotgun (WGS) entry which is preliminary data.</text>
</comment>
<organism evidence="1 2">
    <name type="scientific">Sporosarcina luteola</name>
    <dbReference type="NCBI Taxonomy" id="582850"/>
    <lineage>
        <taxon>Bacteria</taxon>
        <taxon>Bacillati</taxon>
        <taxon>Bacillota</taxon>
        <taxon>Bacilli</taxon>
        <taxon>Bacillales</taxon>
        <taxon>Caryophanaceae</taxon>
        <taxon>Sporosarcina</taxon>
    </lineage>
</organism>
<dbReference type="Gene3D" id="3.40.1350.10">
    <property type="match status" value="1"/>
</dbReference>
<evidence type="ECO:0000313" key="1">
    <source>
        <dbReference type="EMBL" id="GEN82851.1"/>
    </source>
</evidence>